<dbReference type="PANTHER" id="PTHR30432">
    <property type="entry name" value="TRANSCRIPTIONAL REGULATOR MODE"/>
    <property type="match status" value="1"/>
</dbReference>
<dbReference type="InterPro" id="IPR036390">
    <property type="entry name" value="WH_DNA-bd_sf"/>
</dbReference>
<name>A0A0X3ARP8_9FLAO</name>
<gene>
    <name evidence="1" type="ORF">Ga0061079_11532</name>
</gene>
<protein>
    <submittedName>
        <fullName evidence="1">Molybdate transport system regulatory protein</fullName>
    </submittedName>
</protein>
<evidence type="ECO:0000313" key="1">
    <source>
        <dbReference type="EMBL" id="CVK17066.1"/>
    </source>
</evidence>
<dbReference type="EMBL" id="FCOR01000015">
    <property type="protein sequence ID" value="CVK17066.1"/>
    <property type="molecule type" value="Genomic_DNA"/>
</dbReference>
<dbReference type="STRING" id="1586267.GCA_001418685_01935"/>
<dbReference type="Proteomes" id="UP000182761">
    <property type="component" value="Unassembled WGS sequence"/>
</dbReference>
<dbReference type="OrthoDB" id="9805928at2"/>
<dbReference type="AlphaFoldDB" id="A0A0X3ARP8"/>
<accession>A0A0X3ARP8</accession>
<dbReference type="SUPFAM" id="SSF46785">
    <property type="entry name" value="Winged helix' DNA-binding domain"/>
    <property type="match status" value="1"/>
</dbReference>
<dbReference type="InterPro" id="IPR051815">
    <property type="entry name" value="Molybdate_resp_trans_reg"/>
</dbReference>
<dbReference type="PANTHER" id="PTHR30432:SF1">
    <property type="entry name" value="DNA-BINDING TRANSCRIPTIONAL DUAL REGULATOR MODE"/>
    <property type="match status" value="1"/>
</dbReference>
<sequence>MENLKIEGYIWLETTNGLKIGRGRAKLLNCIDKTGSIAAAAREIGIPYRKAWGMVKEMNEFSNTALVFKNLGGKNGGGAFLTKEGKKIVEKYKKINGQFILFKSNTL</sequence>
<proteinExistence type="predicted"/>
<dbReference type="RefSeq" id="WP_055426240.1">
    <property type="nucleotide sequence ID" value="NZ_FCOR01000015.1"/>
</dbReference>
<keyword evidence="2" id="KW-1185">Reference proteome</keyword>
<evidence type="ECO:0000313" key="2">
    <source>
        <dbReference type="Proteomes" id="UP000182761"/>
    </source>
</evidence>
<organism evidence="1 2">
    <name type="scientific">Apibacter mensalis</name>
    <dbReference type="NCBI Taxonomy" id="1586267"/>
    <lineage>
        <taxon>Bacteria</taxon>
        <taxon>Pseudomonadati</taxon>
        <taxon>Bacteroidota</taxon>
        <taxon>Flavobacteriia</taxon>
        <taxon>Flavobacteriales</taxon>
        <taxon>Weeksellaceae</taxon>
        <taxon>Apibacter</taxon>
    </lineage>
</organism>
<dbReference type="InterPro" id="IPR036388">
    <property type="entry name" value="WH-like_DNA-bd_sf"/>
</dbReference>
<dbReference type="Gene3D" id="1.10.10.10">
    <property type="entry name" value="Winged helix-like DNA-binding domain superfamily/Winged helix DNA-binding domain"/>
    <property type="match status" value="1"/>
</dbReference>
<reference evidence="1 2" key="1">
    <citation type="submission" date="2016-01" db="EMBL/GenBank/DDBJ databases">
        <authorList>
            <person name="McClelland M."/>
            <person name="Jain A."/>
            <person name="Saraogi P."/>
            <person name="Mendelson R."/>
            <person name="Westerman R."/>
            <person name="SanMiguel P."/>
            <person name="Csonka L."/>
        </authorList>
    </citation>
    <scope>NUCLEOTIDE SEQUENCE [LARGE SCALE GENOMIC DNA]</scope>
    <source>
        <strain evidence="1 2">R-53146</strain>
    </source>
</reference>